<comment type="caution">
    <text evidence="2">The sequence shown here is derived from an EMBL/GenBank/DDBJ whole genome shotgun (WGS) entry which is preliminary data.</text>
</comment>
<protein>
    <submittedName>
        <fullName evidence="2">Asp/Glu/hydantoin racemase</fullName>
    </submittedName>
</protein>
<dbReference type="AlphaFoldDB" id="A0A540VJ99"/>
<organism evidence="2 3">
    <name type="scientific">Litorilinea aerophila</name>
    <dbReference type="NCBI Taxonomy" id="1204385"/>
    <lineage>
        <taxon>Bacteria</taxon>
        <taxon>Bacillati</taxon>
        <taxon>Chloroflexota</taxon>
        <taxon>Caldilineae</taxon>
        <taxon>Caldilineales</taxon>
        <taxon>Caldilineaceae</taxon>
        <taxon>Litorilinea</taxon>
    </lineage>
</organism>
<dbReference type="GO" id="GO:0047661">
    <property type="term" value="F:amino-acid racemase activity"/>
    <property type="evidence" value="ECO:0007669"/>
    <property type="project" value="InterPro"/>
</dbReference>
<gene>
    <name evidence="2" type="ORF">FKZ61_06040</name>
</gene>
<dbReference type="InterPro" id="IPR015942">
    <property type="entry name" value="Asp/Glu/hydantoin_racemase"/>
</dbReference>
<evidence type="ECO:0000256" key="1">
    <source>
        <dbReference type="ARBA" id="ARBA00038414"/>
    </source>
</evidence>
<name>A0A540VJ99_9CHLR</name>
<dbReference type="EMBL" id="VIGC01000006">
    <property type="protein sequence ID" value="TQE96816.1"/>
    <property type="molecule type" value="Genomic_DNA"/>
</dbReference>
<keyword evidence="3" id="KW-1185">Reference proteome</keyword>
<dbReference type="Pfam" id="PF01177">
    <property type="entry name" value="Asp_Glu_race"/>
    <property type="match status" value="1"/>
</dbReference>
<evidence type="ECO:0000313" key="2">
    <source>
        <dbReference type="EMBL" id="TQE96816.1"/>
    </source>
</evidence>
<dbReference type="InParanoid" id="A0A540VJ99"/>
<sequence length="223" mass="23518">MSRKKIALIHTATMLAPALTKLCREALPDAEIFNIVDESLIANTIAAQKLTPTTYRRVAGYIASAEEAGADAILVTCSSIGPAVEAARPLVNVPVLRIDEPMADQAVRLGRRIGVIATLSTTLEPTTELVRARAAAQGKEVEIVQHLCTGAFEAVIAGDTATHDRLVREGLQALMDAQVDVIVLAQASMARVVETLPSSARTVPILSSPEPGIAALKEVVQAL</sequence>
<proteinExistence type="inferred from homology"/>
<accession>A0A540VJ99</accession>
<comment type="similarity">
    <text evidence="1">Belongs to the HyuE racemase family.</text>
</comment>
<dbReference type="InterPro" id="IPR053714">
    <property type="entry name" value="Iso_Racemase_Enz_sf"/>
</dbReference>
<dbReference type="Gene3D" id="3.40.50.12500">
    <property type="match status" value="1"/>
</dbReference>
<dbReference type="RefSeq" id="WP_141609188.1">
    <property type="nucleotide sequence ID" value="NZ_VIGC02000006.1"/>
</dbReference>
<reference evidence="2 3" key="1">
    <citation type="submission" date="2019-06" db="EMBL/GenBank/DDBJ databases">
        <title>Genome sequence of Litorilinea aerophila BAA-2444.</title>
        <authorList>
            <person name="Maclea K.S."/>
            <person name="Maurais E.G."/>
            <person name="Iannazzi L.C."/>
        </authorList>
    </citation>
    <scope>NUCLEOTIDE SEQUENCE [LARGE SCALE GENOMIC DNA]</scope>
    <source>
        <strain evidence="2 3">ATCC BAA-2444</strain>
    </source>
</reference>
<evidence type="ECO:0000313" key="3">
    <source>
        <dbReference type="Proteomes" id="UP000317371"/>
    </source>
</evidence>
<dbReference type="Proteomes" id="UP000317371">
    <property type="component" value="Unassembled WGS sequence"/>
</dbReference>
<dbReference type="OrthoDB" id="978447at2"/>